<organism evidence="3 4">
    <name type="scientific">Moraxella caprae</name>
    <dbReference type="NCBI Taxonomy" id="90240"/>
    <lineage>
        <taxon>Bacteria</taxon>
        <taxon>Pseudomonadati</taxon>
        <taxon>Pseudomonadota</taxon>
        <taxon>Gammaproteobacteria</taxon>
        <taxon>Moraxellales</taxon>
        <taxon>Moraxellaceae</taxon>
        <taxon>Moraxella</taxon>
    </lineage>
</organism>
<sequence>MEAKLNKSNNNDIAFDEDLSDFDEHFNDPDPQPQETLDDVRGRSELEKAKKIKPKGQKALMAFLVLAGLVVCGLLFAKISSGGKPKEERKEEVKTSFETPTKEKRFWTAV</sequence>
<protein>
    <submittedName>
        <fullName evidence="3">Uncharacterized protein</fullName>
    </submittedName>
</protein>
<feature type="transmembrane region" description="Helical" evidence="2">
    <location>
        <begin position="59"/>
        <end position="79"/>
    </location>
</feature>
<accession>A0A378QL48</accession>
<proteinExistence type="predicted"/>
<keyword evidence="2" id="KW-0472">Membrane</keyword>
<name>A0A378QL48_9GAMM</name>
<feature type="compositionally biased region" description="Polar residues" evidence="1">
    <location>
        <begin position="1"/>
        <end position="12"/>
    </location>
</feature>
<evidence type="ECO:0000256" key="2">
    <source>
        <dbReference type="SAM" id="Phobius"/>
    </source>
</evidence>
<feature type="region of interest" description="Disordered" evidence="1">
    <location>
        <begin position="1"/>
        <end position="42"/>
    </location>
</feature>
<dbReference type="EMBL" id="UGQB01000002">
    <property type="protein sequence ID" value="STZ01596.1"/>
    <property type="molecule type" value="Genomic_DNA"/>
</dbReference>
<evidence type="ECO:0000256" key="1">
    <source>
        <dbReference type="SAM" id="MobiDB-lite"/>
    </source>
</evidence>
<dbReference type="AlphaFoldDB" id="A0A378QL48"/>
<evidence type="ECO:0000313" key="3">
    <source>
        <dbReference type="EMBL" id="STZ01596.1"/>
    </source>
</evidence>
<evidence type="ECO:0000313" key="4">
    <source>
        <dbReference type="Proteomes" id="UP000254065"/>
    </source>
</evidence>
<gene>
    <name evidence="3" type="ORF">NCTC12877_00059</name>
</gene>
<keyword evidence="2" id="KW-0812">Transmembrane</keyword>
<dbReference type="Proteomes" id="UP000254065">
    <property type="component" value="Unassembled WGS sequence"/>
</dbReference>
<reference evidence="3 4" key="1">
    <citation type="submission" date="2018-06" db="EMBL/GenBank/DDBJ databases">
        <authorList>
            <consortium name="Pathogen Informatics"/>
            <person name="Doyle S."/>
        </authorList>
    </citation>
    <scope>NUCLEOTIDE SEQUENCE [LARGE SCALE GENOMIC DNA]</scope>
    <source>
        <strain evidence="3 4">NCTC12877</strain>
    </source>
</reference>
<keyword evidence="2" id="KW-1133">Transmembrane helix</keyword>
<keyword evidence="4" id="KW-1185">Reference proteome</keyword>